<proteinExistence type="predicted"/>
<organism evidence="2 3">
    <name type="scientific">Penicillium capsulatum</name>
    <dbReference type="NCBI Taxonomy" id="69766"/>
    <lineage>
        <taxon>Eukaryota</taxon>
        <taxon>Fungi</taxon>
        <taxon>Dikarya</taxon>
        <taxon>Ascomycota</taxon>
        <taxon>Pezizomycotina</taxon>
        <taxon>Eurotiomycetes</taxon>
        <taxon>Eurotiomycetidae</taxon>
        <taxon>Eurotiales</taxon>
        <taxon>Aspergillaceae</taxon>
        <taxon>Penicillium</taxon>
    </lineage>
</organism>
<evidence type="ECO:0000256" key="1">
    <source>
        <dbReference type="SAM" id="MobiDB-lite"/>
    </source>
</evidence>
<reference evidence="2" key="2">
    <citation type="journal article" date="2023" name="IMA Fungus">
        <title>Comparative genomic study of the Penicillium genus elucidates a diverse pangenome and 15 lateral gene transfer events.</title>
        <authorList>
            <person name="Petersen C."/>
            <person name="Sorensen T."/>
            <person name="Nielsen M.R."/>
            <person name="Sondergaard T.E."/>
            <person name="Sorensen J.L."/>
            <person name="Fitzpatrick D.A."/>
            <person name="Frisvad J.C."/>
            <person name="Nielsen K.L."/>
        </authorList>
    </citation>
    <scope>NUCLEOTIDE SEQUENCE</scope>
    <source>
        <strain evidence="2">IBT 21917</strain>
    </source>
</reference>
<name>A0A9W9I1U3_9EURO</name>
<evidence type="ECO:0000313" key="3">
    <source>
        <dbReference type="Proteomes" id="UP001146351"/>
    </source>
</evidence>
<accession>A0A9W9I1U3</accession>
<dbReference type="Proteomes" id="UP001146351">
    <property type="component" value="Unassembled WGS sequence"/>
</dbReference>
<sequence>MIQARPVQRSRAAQKMCQETATASDQRKTSRETANHCAGGDDDPSRTSLDDTAAVGSGLDACGLRIGEVSS</sequence>
<feature type="compositionally biased region" description="Basic and acidic residues" evidence="1">
    <location>
        <begin position="25"/>
        <end position="34"/>
    </location>
</feature>
<gene>
    <name evidence="2" type="ORF">N7492_006672</name>
</gene>
<reference evidence="2" key="1">
    <citation type="submission" date="2022-11" db="EMBL/GenBank/DDBJ databases">
        <authorList>
            <person name="Petersen C."/>
        </authorList>
    </citation>
    <scope>NUCLEOTIDE SEQUENCE</scope>
    <source>
        <strain evidence="2">IBT 21917</strain>
    </source>
</reference>
<keyword evidence="3" id="KW-1185">Reference proteome</keyword>
<dbReference type="EMBL" id="JAPQKO010000005">
    <property type="protein sequence ID" value="KAJ5161280.1"/>
    <property type="molecule type" value="Genomic_DNA"/>
</dbReference>
<dbReference type="AlphaFoldDB" id="A0A9W9I1U3"/>
<evidence type="ECO:0000313" key="2">
    <source>
        <dbReference type="EMBL" id="KAJ5161280.1"/>
    </source>
</evidence>
<comment type="caution">
    <text evidence="2">The sequence shown here is derived from an EMBL/GenBank/DDBJ whole genome shotgun (WGS) entry which is preliminary data.</text>
</comment>
<protein>
    <submittedName>
        <fullName evidence="2">Uncharacterized protein</fullName>
    </submittedName>
</protein>
<feature type="region of interest" description="Disordered" evidence="1">
    <location>
        <begin position="1"/>
        <end position="52"/>
    </location>
</feature>